<dbReference type="Gene3D" id="3.90.79.20">
    <property type="match status" value="1"/>
</dbReference>
<evidence type="ECO:0000256" key="6">
    <source>
        <dbReference type="ARBA" id="ARBA00022801"/>
    </source>
</evidence>
<evidence type="ECO:0000256" key="9">
    <source>
        <dbReference type="ARBA" id="ARBA00023679"/>
    </source>
</evidence>
<dbReference type="InterPro" id="IPR050241">
    <property type="entry name" value="NAD-cap_RNA_hydrolase_NudC"/>
</dbReference>
<keyword evidence="5" id="KW-0479">Metal-binding</keyword>
<evidence type="ECO:0000259" key="10">
    <source>
        <dbReference type="PROSITE" id="PS51462"/>
    </source>
</evidence>
<reference evidence="11 12" key="1">
    <citation type="journal article" date="2018" name="MBio">
        <title>Comparative Genomics Reveals the Core Gene Toolbox for the Fungus-Insect Symbiosis.</title>
        <authorList>
            <person name="Wang Y."/>
            <person name="Stata M."/>
            <person name="Wang W."/>
            <person name="Stajich J.E."/>
            <person name="White M.M."/>
            <person name="Moncalvo J.M."/>
        </authorList>
    </citation>
    <scope>NUCLEOTIDE SEQUENCE [LARGE SCALE GENOMIC DNA]</scope>
    <source>
        <strain evidence="11 12">AUS-77-4</strain>
    </source>
</reference>
<keyword evidence="12" id="KW-1185">Reference proteome</keyword>
<protein>
    <recommendedName>
        <fullName evidence="4">NAD(+) diphosphatase</fullName>
        <ecNumber evidence="4">3.6.1.22</ecNumber>
    </recommendedName>
</protein>
<comment type="cofactor">
    <cofactor evidence="2">
        <name>Zn(2+)</name>
        <dbReference type="ChEBI" id="CHEBI:29105"/>
    </cofactor>
</comment>
<evidence type="ECO:0000256" key="5">
    <source>
        <dbReference type="ARBA" id="ARBA00022723"/>
    </source>
</evidence>
<gene>
    <name evidence="11" type="ORF">BB559_002069</name>
</gene>
<dbReference type="GO" id="GO:0019677">
    <property type="term" value="P:NAD+ catabolic process"/>
    <property type="evidence" value="ECO:0007669"/>
    <property type="project" value="TreeGrafter"/>
</dbReference>
<evidence type="ECO:0000313" key="11">
    <source>
        <dbReference type="EMBL" id="PVU97325.1"/>
    </source>
</evidence>
<evidence type="ECO:0000256" key="7">
    <source>
        <dbReference type="ARBA" id="ARBA00022842"/>
    </source>
</evidence>
<keyword evidence="7" id="KW-0460">Magnesium</keyword>
<evidence type="ECO:0000256" key="8">
    <source>
        <dbReference type="ARBA" id="ARBA00023027"/>
    </source>
</evidence>
<dbReference type="EC" id="3.6.1.22" evidence="4"/>
<dbReference type="PROSITE" id="PS51462">
    <property type="entry name" value="NUDIX"/>
    <property type="match status" value="1"/>
</dbReference>
<evidence type="ECO:0000256" key="3">
    <source>
        <dbReference type="ARBA" id="ARBA00009595"/>
    </source>
</evidence>
<dbReference type="GO" id="GO:0035529">
    <property type="term" value="F:NADH pyrophosphatase activity"/>
    <property type="evidence" value="ECO:0007669"/>
    <property type="project" value="TreeGrafter"/>
</dbReference>
<dbReference type="Proteomes" id="UP000245699">
    <property type="component" value="Unassembled WGS sequence"/>
</dbReference>
<dbReference type="InterPro" id="IPR049734">
    <property type="entry name" value="NudC-like_C"/>
</dbReference>
<evidence type="ECO:0000313" key="12">
    <source>
        <dbReference type="Proteomes" id="UP000245699"/>
    </source>
</evidence>
<dbReference type="CDD" id="cd03429">
    <property type="entry name" value="NUDIX_NADH_pyrophosphatase_Nudt13"/>
    <property type="match status" value="1"/>
</dbReference>
<accession>A0A2T9YYB4</accession>
<dbReference type="EMBL" id="MBFT01000111">
    <property type="protein sequence ID" value="PVU97325.1"/>
    <property type="molecule type" value="Genomic_DNA"/>
</dbReference>
<comment type="cofactor">
    <cofactor evidence="1">
        <name>Mg(2+)</name>
        <dbReference type="ChEBI" id="CHEBI:18420"/>
    </cofactor>
</comment>
<dbReference type="Pfam" id="PF00293">
    <property type="entry name" value="NUDIX"/>
    <property type="match status" value="1"/>
</dbReference>
<comment type="similarity">
    <text evidence="3">Belongs to the Nudix hydrolase family. NudC subfamily.</text>
</comment>
<comment type="caution">
    <text evidence="11">The sequence shown here is derived from an EMBL/GenBank/DDBJ whole genome shotgun (WGS) entry which is preliminary data.</text>
</comment>
<organism evidence="11 12">
    <name type="scientific">Furculomyces boomerangus</name>
    <dbReference type="NCBI Taxonomy" id="61424"/>
    <lineage>
        <taxon>Eukaryota</taxon>
        <taxon>Fungi</taxon>
        <taxon>Fungi incertae sedis</taxon>
        <taxon>Zoopagomycota</taxon>
        <taxon>Kickxellomycotina</taxon>
        <taxon>Harpellomycetes</taxon>
        <taxon>Harpellales</taxon>
        <taxon>Harpellaceae</taxon>
        <taxon>Furculomyces</taxon>
    </lineage>
</organism>
<dbReference type="InterPro" id="IPR015797">
    <property type="entry name" value="NUDIX_hydrolase-like_dom_sf"/>
</dbReference>
<keyword evidence="8" id="KW-0520">NAD</keyword>
<dbReference type="InterPro" id="IPR000086">
    <property type="entry name" value="NUDIX_hydrolase_dom"/>
</dbReference>
<proteinExistence type="inferred from homology"/>
<dbReference type="GO" id="GO:0006742">
    <property type="term" value="P:NADP+ catabolic process"/>
    <property type="evidence" value="ECO:0007669"/>
    <property type="project" value="TreeGrafter"/>
</dbReference>
<dbReference type="Gene3D" id="3.90.79.10">
    <property type="entry name" value="Nucleoside Triphosphate Pyrophosphohydrolase"/>
    <property type="match status" value="1"/>
</dbReference>
<dbReference type="GO" id="GO:0005777">
    <property type="term" value="C:peroxisome"/>
    <property type="evidence" value="ECO:0007669"/>
    <property type="project" value="TreeGrafter"/>
</dbReference>
<dbReference type="SUPFAM" id="SSF55811">
    <property type="entry name" value="Nudix"/>
    <property type="match status" value="1"/>
</dbReference>
<comment type="catalytic activity">
    <reaction evidence="9">
        <text>a 5'-end NAD(+)-phospho-ribonucleoside in mRNA + H2O = a 5'-end phospho-adenosine-phospho-ribonucleoside in mRNA + beta-nicotinamide D-ribonucleotide + 2 H(+)</text>
        <dbReference type="Rhea" id="RHEA:60876"/>
        <dbReference type="Rhea" id="RHEA-COMP:15698"/>
        <dbReference type="Rhea" id="RHEA-COMP:15719"/>
        <dbReference type="ChEBI" id="CHEBI:14649"/>
        <dbReference type="ChEBI" id="CHEBI:15377"/>
        <dbReference type="ChEBI" id="CHEBI:15378"/>
        <dbReference type="ChEBI" id="CHEBI:144029"/>
        <dbReference type="ChEBI" id="CHEBI:144051"/>
    </reaction>
    <physiologicalReaction direction="left-to-right" evidence="9">
        <dbReference type="Rhea" id="RHEA:60877"/>
    </physiologicalReaction>
</comment>
<dbReference type="GO" id="GO:0005829">
    <property type="term" value="C:cytosol"/>
    <property type="evidence" value="ECO:0007669"/>
    <property type="project" value="TreeGrafter"/>
</dbReference>
<dbReference type="STRING" id="61424.A0A2T9YYB4"/>
<dbReference type="PROSITE" id="PS00893">
    <property type="entry name" value="NUDIX_BOX"/>
    <property type="match status" value="1"/>
</dbReference>
<dbReference type="OrthoDB" id="10249612at2759"/>
<feature type="domain" description="Nudix hydrolase" evidence="10">
    <location>
        <begin position="266"/>
        <end position="391"/>
    </location>
</feature>
<evidence type="ECO:0000256" key="2">
    <source>
        <dbReference type="ARBA" id="ARBA00001947"/>
    </source>
</evidence>
<dbReference type="GO" id="GO:0046872">
    <property type="term" value="F:metal ion binding"/>
    <property type="evidence" value="ECO:0007669"/>
    <property type="project" value="UniProtKB-KW"/>
</dbReference>
<dbReference type="AlphaFoldDB" id="A0A2T9YYB4"/>
<evidence type="ECO:0000256" key="1">
    <source>
        <dbReference type="ARBA" id="ARBA00001946"/>
    </source>
</evidence>
<name>A0A2T9YYB4_9FUNG</name>
<dbReference type="InterPro" id="IPR020084">
    <property type="entry name" value="NUDIX_hydrolase_CS"/>
</dbReference>
<sequence length="435" mass="48240">MNISTATQFFSGDSFLLNRLSDSRPSLEFLASKFSHQNARFVLSLYGSSSLLFSKTSAFPSLFFASHANLSSIGLANNPFLPPAPHGRSSFHPKTPQRTVQEYQSVINPKHQASYVFLGEISHDPSSLKPSPESFYLWAIDLGNLASYSQSELCALASNPEQNQTPESCQTSIETAFDAEFLPFRQGALQLNTTQSQISALARSLIDWNYRNQFCPSCGNKNWSAQGGYKRLCVSGFEQNDNTLSFPENPEFTCPSQKSLNNFAFPRTDPVVIVAITSPCNTKILLARKSIFPKNRYSCIAGFVDAAESIEEAVRREALEETGIKVDQVEYFTSQPWPFPNSLMIGCFARATTTEITIDGNELEDAKWFTAKDVLPAVIKSESETNLQFIKSDHLLSKNTSSDDSLSEILLPPPIAVGFFLTQAWCHRQAELGKL</sequence>
<evidence type="ECO:0000256" key="4">
    <source>
        <dbReference type="ARBA" id="ARBA00012381"/>
    </source>
</evidence>
<dbReference type="PANTHER" id="PTHR42904">
    <property type="entry name" value="NUDIX HYDROLASE, NUDC SUBFAMILY"/>
    <property type="match status" value="1"/>
</dbReference>
<dbReference type="PANTHER" id="PTHR42904:SF6">
    <property type="entry name" value="NAD-CAPPED RNA HYDROLASE NUDT12"/>
    <property type="match status" value="1"/>
</dbReference>
<keyword evidence="6" id="KW-0378">Hydrolase</keyword>